<feature type="transmembrane region" description="Helical" evidence="1">
    <location>
        <begin position="29"/>
        <end position="48"/>
    </location>
</feature>
<keyword evidence="1" id="KW-1133">Transmembrane helix</keyword>
<evidence type="ECO:0000256" key="1">
    <source>
        <dbReference type="SAM" id="Phobius"/>
    </source>
</evidence>
<gene>
    <name evidence="2" type="ORF">UFOVP615_34</name>
</gene>
<accession>A0A6J5N3B6</accession>
<keyword evidence="1" id="KW-0472">Membrane</keyword>
<name>A0A6J5N3B6_9CAUD</name>
<proteinExistence type="predicted"/>
<feature type="transmembrane region" description="Helical" evidence="1">
    <location>
        <begin position="6"/>
        <end position="22"/>
    </location>
</feature>
<sequence length="92" mass="10867">MTQWLVIGFSSILVAILLFRIYQTVSTECLTAIIVIIMLVFTICKIIAEKAIHADYKELIELYKEIDKKKQTQIEEWRELYKDLLEKCKNNL</sequence>
<dbReference type="EMBL" id="LR796584">
    <property type="protein sequence ID" value="CAB4152887.1"/>
    <property type="molecule type" value="Genomic_DNA"/>
</dbReference>
<protein>
    <submittedName>
        <fullName evidence="2">Uncharacterized protein</fullName>
    </submittedName>
</protein>
<keyword evidence="1" id="KW-0812">Transmembrane</keyword>
<evidence type="ECO:0000313" key="2">
    <source>
        <dbReference type="EMBL" id="CAB4152887.1"/>
    </source>
</evidence>
<reference evidence="2" key="1">
    <citation type="submission" date="2020-04" db="EMBL/GenBank/DDBJ databases">
        <authorList>
            <person name="Chiriac C."/>
            <person name="Salcher M."/>
            <person name="Ghai R."/>
            <person name="Kavagutti S V."/>
        </authorList>
    </citation>
    <scope>NUCLEOTIDE SEQUENCE</scope>
</reference>
<organism evidence="2">
    <name type="scientific">uncultured Caudovirales phage</name>
    <dbReference type="NCBI Taxonomy" id="2100421"/>
    <lineage>
        <taxon>Viruses</taxon>
        <taxon>Duplodnaviria</taxon>
        <taxon>Heunggongvirae</taxon>
        <taxon>Uroviricota</taxon>
        <taxon>Caudoviricetes</taxon>
        <taxon>Peduoviridae</taxon>
        <taxon>Maltschvirus</taxon>
        <taxon>Maltschvirus maltsch</taxon>
    </lineage>
</organism>